<feature type="signal peptide" evidence="1">
    <location>
        <begin position="1"/>
        <end position="22"/>
    </location>
</feature>
<keyword evidence="1" id="KW-0732">Signal</keyword>
<feature type="domain" description="Amidohydrolase-related" evidence="2">
    <location>
        <begin position="76"/>
        <end position="451"/>
    </location>
</feature>
<evidence type="ECO:0000259" key="2">
    <source>
        <dbReference type="Pfam" id="PF01979"/>
    </source>
</evidence>
<dbReference type="Gene3D" id="3.30.110.90">
    <property type="entry name" value="Amidohydrolase"/>
    <property type="match status" value="1"/>
</dbReference>
<evidence type="ECO:0000313" key="3">
    <source>
        <dbReference type="EMBL" id="TXS96754.1"/>
    </source>
</evidence>
<dbReference type="InterPro" id="IPR011059">
    <property type="entry name" value="Metal-dep_hydrolase_composite"/>
</dbReference>
<keyword evidence="4" id="KW-1185">Reference proteome</keyword>
<comment type="caution">
    <text evidence="3">The sequence shown here is derived from an EMBL/GenBank/DDBJ whole genome shotgun (WGS) entry which is preliminary data.</text>
</comment>
<dbReference type="EMBL" id="VRZA01000001">
    <property type="protein sequence ID" value="TXS96754.1"/>
    <property type="molecule type" value="Genomic_DNA"/>
</dbReference>
<dbReference type="SUPFAM" id="SSF51556">
    <property type="entry name" value="Metallo-dependent hydrolases"/>
    <property type="match status" value="1"/>
</dbReference>
<accession>A0A5C9A9J9</accession>
<reference evidence="3 4" key="1">
    <citation type="submission" date="2019-08" db="EMBL/GenBank/DDBJ databases">
        <title>Parahaliea maris sp. nov., isolated from the surface seawater.</title>
        <authorList>
            <person name="Liu Y."/>
        </authorList>
    </citation>
    <scope>NUCLEOTIDE SEQUENCE [LARGE SCALE GENOMIC DNA]</scope>
    <source>
        <strain evidence="3 4">HSLHS9</strain>
    </source>
</reference>
<evidence type="ECO:0000256" key="1">
    <source>
        <dbReference type="SAM" id="SignalP"/>
    </source>
</evidence>
<gene>
    <name evidence="3" type="ORF">FV139_00680</name>
</gene>
<protein>
    <submittedName>
        <fullName evidence="3">Amidohydrolase family protein</fullName>
    </submittedName>
</protein>
<dbReference type="Proteomes" id="UP000321039">
    <property type="component" value="Unassembled WGS sequence"/>
</dbReference>
<evidence type="ECO:0000313" key="4">
    <source>
        <dbReference type="Proteomes" id="UP000321039"/>
    </source>
</evidence>
<dbReference type="Gene3D" id="3.20.20.140">
    <property type="entry name" value="Metal-dependent hydrolases"/>
    <property type="match status" value="1"/>
</dbReference>
<dbReference type="GO" id="GO:0016810">
    <property type="term" value="F:hydrolase activity, acting on carbon-nitrogen (but not peptide) bonds"/>
    <property type="evidence" value="ECO:0007669"/>
    <property type="project" value="InterPro"/>
</dbReference>
<organism evidence="3 4">
    <name type="scientific">Parahaliea maris</name>
    <dbReference type="NCBI Taxonomy" id="2716870"/>
    <lineage>
        <taxon>Bacteria</taxon>
        <taxon>Pseudomonadati</taxon>
        <taxon>Pseudomonadota</taxon>
        <taxon>Gammaproteobacteria</taxon>
        <taxon>Cellvibrionales</taxon>
        <taxon>Halieaceae</taxon>
        <taxon>Parahaliea</taxon>
    </lineage>
</organism>
<keyword evidence="3" id="KW-0378">Hydrolase</keyword>
<dbReference type="Gene3D" id="3.40.50.10910">
    <property type="entry name" value="Amidohydrolase"/>
    <property type="match status" value="1"/>
</dbReference>
<dbReference type="PANTHER" id="PTHR43135:SF3">
    <property type="entry name" value="ALPHA-D-RIBOSE 1-METHYLPHOSPHONATE 5-TRIPHOSPHATE DIPHOSPHATASE"/>
    <property type="match status" value="1"/>
</dbReference>
<dbReference type="InterPro" id="IPR051781">
    <property type="entry name" value="Metallo-dep_Hydrolase"/>
</dbReference>
<name>A0A5C9A9J9_9GAMM</name>
<dbReference type="Gene3D" id="2.30.40.10">
    <property type="entry name" value="Urease, subunit C, domain 1"/>
    <property type="match status" value="2"/>
</dbReference>
<dbReference type="SUPFAM" id="SSF51338">
    <property type="entry name" value="Composite domain of metallo-dependent hydrolases"/>
    <property type="match status" value="1"/>
</dbReference>
<sequence length="481" mass="52155">MSQALHALCCLTLALLAPLASAASDTLLLQNAQVVDVEQGTVQLLDVLVEGDRISALLPPGDGPDGGQRVDLAGRYLIPGLWDMHVHFEGRDLVEDNALLLPVYLAYGVTAVRDASGSLADTVLQWRGEIARGERLGPRIFTSGQKFEGIDSLWEGDREVGNREQMLAGMDEQQELGVDFIKVTENTLPPELFLQTVAEAHRRGLLVSTHVPLGLGIFELAEAGLSSIEHASYLLRLGYIDKENVDEETIARQVRDGRLGTEQANAAYSDHFDQDTANAAYMRLAAAGVAVTPTLIGGRQLAWLAESDHREDAFLRYLTDDFTAKYQWRIDRMAGETEDQRAARKARYNLTAAQVPQLQAAGVTLLAGSDSAALNTYVYPAQALHDELALFTDAGLSPLHALQAATINGARFMRLGDDYGSIAPGKQADLVVLEENPLEDIRATTRIQALVHGGQLYDRAVLDALLEQAAARKKALEAGTP</sequence>
<proteinExistence type="predicted"/>
<dbReference type="PANTHER" id="PTHR43135">
    <property type="entry name" value="ALPHA-D-RIBOSE 1-METHYLPHOSPHONATE 5-TRIPHOSPHATE DIPHOSPHATASE"/>
    <property type="match status" value="1"/>
</dbReference>
<dbReference type="InterPro" id="IPR006680">
    <property type="entry name" value="Amidohydro-rel"/>
</dbReference>
<dbReference type="Pfam" id="PF01979">
    <property type="entry name" value="Amidohydro_1"/>
    <property type="match status" value="1"/>
</dbReference>
<feature type="chain" id="PRO_5023044600" evidence="1">
    <location>
        <begin position="23"/>
        <end position="481"/>
    </location>
</feature>
<dbReference type="InterPro" id="IPR032466">
    <property type="entry name" value="Metal_Hydrolase"/>
</dbReference>
<dbReference type="AlphaFoldDB" id="A0A5C9A9J9"/>